<keyword evidence="6" id="KW-0808">Transferase</keyword>
<protein>
    <recommendedName>
        <fullName evidence="3">Lysine N-acyltransferase MbtK</fullName>
    </recommendedName>
    <alternativeName>
        <fullName evidence="4">Mycobactin synthase protein K</fullName>
    </alternativeName>
</protein>
<dbReference type="GO" id="GO:0016410">
    <property type="term" value="F:N-acyltransferase activity"/>
    <property type="evidence" value="ECO:0007669"/>
    <property type="project" value="TreeGrafter"/>
</dbReference>
<dbReference type="Proteomes" id="UP000191039">
    <property type="component" value="Unassembled WGS sequence"/>
</dbReference>
<evidence type="ECO:0000256" key="2">
    <source>
        <dbReference type="ARBA" id="ARBA00005102"/>
    </source>
</evidence>
<comment type="caution">
    <text evidence="6">The sequence shown here is derived from an EMBL/GenBank/DDBJ whole genome shotgun (WGS) entry which is preliminary data.</text>
</comment>
<keyword evidence="9" id="KW-1185">Reference proteome</keyword>
<reference evidence="7 9" key="2">
    <citation type="submission" date="2017-10" db="EMBL/GenBank/DDBJ databases">
        <title>The new phylogeny of genus Mycobacterium.</title>
        <authorList>
            <person name="Tortoli E."/>
            <person name="Trovato A."/>
            <person name="Cirillo D.M."/>
        </authorList>
    </citation>
    <scope>NUCLEOTIDE SEQUENCE [LARGE SCALE GENOMIC DNA]</scope>
    <source>
        <strain evidence="7 9">IP141170001</strain>
    </source>
</reference>
<proteinExistence type="predicted"/>
<dbReference type="AlphaFoldDB" id="A0A1Q4H7P5"/>
<reference evidence="6 8" key="1">
    <citation type="submission" date="2016-09" db="EMBL/GenBank/DDBJ databases">
        <title>genome sequences of unsequenced Mycobacteria.</title>
        <authorList>
            <person name="Greninger A.L."/>
            <person name="Jerome K.R."/>
            <person name="Mcnair B."/>
            <person name="Wallis C."/>
            <person name="Fang F."/>
        </authorList>
    </citation>
    <scope>NUCLEOTIDE SEQUENCE [LARGE SCALE GENOMIC DNA]</scope>
    <source>
        <strain evidence="6 8">BM1</strain>
    </source>
</reference>
<dbReference type="UniPathway" id="UPA00011"/>
<evidence type="ECO:0000313" key="7">
    <source>
        <dbReference type="EMBL" id="PEG51779.1"/>
    </source>
</evidence>
<dbReference type="Proteomes" id="UP000220340">
    <property type="component" value="Unassembled WGS sequence"/>
</dbReference>
<evidence type="ECO:0000256" key="3">
    <source>
        <dbReference type="ARBA" id="ARBA00020586"/>
    </source>
</evidence>
<evidence type="ECO:0000313" key="9">
    <source>
        <dbReference type="Proteomes" id="UP000220340"/>
    </source>
</evidence>
<gene>
    <name evidence="6" type="ORF">BV510_26910</name>
    <name evidence="7" type="ORF">CRI78_24950</name>
</gene>
<dbReference type="EMBL" id="MIJD01000438">
    <property type="protein sequence ID" value="OPE46110.1"/>
    <property type="molecule type" value="Genomic_DNA"/>
</dbReference>
<dbReference type="OrthoDB" id="9087497at2"/>
<comment type="pathway">
    <text evidence="2">Siderophore biosynthesis; mycobactin biosynthesis.</text>
</comment>
<dbReference type="RefSeq" id="WP_073858612.1">
    <property type="nucleotide sequence ID" value="NZ_BAAATC010000002.1"/>
</dbReference>
<dbReference type="InterPro" id="IPR016181">
    <property type="entry name" value="Acyl_CoA_acyltransferase"/>
</dbReference>
<evidence type="ECO:0000256" key="1">
    <source>
        <dbReference type="ARBA" id="ARBA00003818"/>
    </source>
</evidence>
<sequence length="213" mass="24581">MIEIDAETDDELPILPRELTNVPDEVCRVGPPQIPVIEEPYGARLVDPDVHAELISEWMNMPHLVESWESAWPPERWRLYLKAQLAGTFSRPYLTSRKGEDIGYIELYRAAKDSIATRYDAHPHDLGIHAAIADTKLVNRGIAPRMLPKLMRDLFDLEPECRRIMFDPDHRNTGARRLVEYVGCTFLGEHQMSNRKMALYVFPRTPEDIPAHR</sequence>
<dbReference type="GO" id="GO:0019290">
    <property type="term" value="P:siderophore biosynthetic process"/>
    <property type="evidence" value="ECO:0007669"/>
    <property type="project" value="InterPro"/>
</dbReference>
<dbReference type="Pfam" id="PF13523">
    <property type="entry name" value="Acetyltransf_8"/>
    <property type="match status" value="1"/>
</dbReference>
<evidence type="ECO:0000256" key="4">
    <source>
        <dbReference type="ARBA" id="ARBA00031122"/>
    </source>
</evidence>
<dbReference type="PANTHER" id="PTHR31438">
    <property type="entry name" value="LYSINE N-ACYLTRANSFERASE C17G9.06C-RELATED"/>
    <property type="match status" value="1"/>
</dbReference>
<dbReference type="Gene3D" id="3.40.630.30">
    <property type="match status" value="1"/>
</dbReference>
<organism evidence="6 8">
    <name type="scientific">Mycolicibacterium diernhoferi</name>
    <dbReference type="NCBI Taxonomy" id="1801"/>
    <lineage>
        <taxon>Bacteria</taxon>
        <taxon>Bacillati</taxon>
        <taxon>Actinomycetota</taxon>
        <taxon>Actinomycetes</taxon>
        <taxon>Mycobacteriales</taxon>
        <taxon>Mycobacteriaceae</taxon>
        <taxon>Mycolicibacterium</taxon>
    </lineage>
</organism>
<dbReference type="STRING" id="1801.BRW64_22180"/>
<evidence type="ECO:0000313" key="6">
    <source>
        <dbReference type="EMBL" id="OPE46110.1"/>
    </source>
</evidence>
<dbReference type="InterPro" id="IPR019432">
    <property type="entry name" value="Acyltransferase_MbtK/IucB-like"/>
</dbReference>
<dbReference type="EMBL" id="PDCR01000043">
    <property type="protein sequence ID" value="PEG51779.1"/>
    <property type="molecule type" value="Genomic_DNA"/>
</dbReference>
<accession>A0A1Q4H7P5</accession>
<evidence type="ECO:0000313" key="8">
    <source>
        <dbReference type="Proteomes" id="UP000191039"/>
    </source>
</evidence>
<evidence type="ECO:0000259" key="5">
    <source>
        <dbReference type="SMART" id="SM01006"/>
    </source>
</evidence>
<name>A0A1Q4H7P5_9MYCO</name>
<comment type="function">
    <text evidence="1">Acyltransferase required for the direct transfer of medium- to long-chain fatty acyl moieties from a carrier protein (MbtL) on to the epsilon-amino group of lysine residue in the mycobactin core.</text>
</comment>
<dbReference type="PANTHER" id="PTHR31438:SF1">
    <property type="entry name" value="LYSINE N-ACYLTRANSFERASE C17G9.06C-RELATED"/>
    <property type="match status" value="1"/>
</dbReference>
<dbReference type="SUPFAM" id="SSF55729">
    <property type="entry name" value="Acyl-CoA N-acyltransferases (Nat)"/>
    <property type="match status" value="1"/>
</dbReference>
<dbReference type="SMART" id="SM01006">
    <property type="entry name" value="AlcB"/>
    <property type="match status" value="1"/>
</dbReference>
<feature type="domain" description="Acyltransferase MbtK/IucB-like conserved" evidence="5">
    <location>
        <begin position="44"/>
        <end position="91"/>
    </location>
</feature>